<protein>
    <submittedName>
        <fullName evidence="1">Uncharacterized protein</fullName>
    </submittedName>
</protein>
<dbReference type="EMBL" id="LAJG01000048">
    <property type="protein sequence ID" value="KKB75859.1"/>
    <property type="molecule type" value="Genomic_DNA"/>
</dbReference>
<proteinExistence type="predicted"/>
<gene>
    <name evidence="1" type="ORF">VW35_19045</name>
</gene>
<evidence type="ECO:0000313" key="2">
    <source>
        <dbReference type="Proteomes" id="UP000033514"/>
    </source>
</evidence>
<evidence type="ECO:0000313" key="1">
    <source>
        <dbReference type="EMBL" id="KKB75859.1"/>
    </source>
</evidence>
<sequence length="63" mass="7076">MTIRLSTNASPTNHLLGEMMHLFWRAHKCVAYHLLELEPIAQTSSVASSPEIADRGEEAMIIR</sequence>
<reference evidence="1 2" key="1">
    <citation type="submission" date="2015-03" db="EMBL/GenBank/DDBJ databases">
        <authorList>
            <person name="Hassan Y.I."/>
            <person name="Lepp D."/>
            <person name="Zhou T."/>
        </authorList>
    </citation>
    <scope>NUCLEOTIDE SEQUENCE [LARGE SCALE GENOMIC DNA]</scope>
    <source>
        <strain evidence="1 2">GH2-10</strain>
    </source>
</reference>
<keyword evidence="2" id="KW-1185">Reference proteome</keyword>
<dbReference type="AlphaFoldDB" id="A0A0F5L0X4"/>
<dbReference type="PATRIC" id="fig|361041.3.peg.3224"/>
<accession>A0A0F5L0X4</accession>
<name>A0A0F5L0X4_9HYPH</name>
<comment type="caution">
    <text evidence="1">The sequence shown here is derived from an EMBL/GenBank/DDBJ whole genome shotgun (WGS) entry which is preliminary data.</text>
</comment>
<dbReference type="Proteomes" id="UP000033514">
    <property type="component" value="Unassembled WGS sequence"/>
</dbReference>
<organism evidence="1 2">
    <name type="scientific">Devosia soli</name>
    <dbReference type="NCBI Taxonomy" id="361041"/>
    <lineage>
        <taxon>Bacteria</taxon>
        <taxon>Pseudomonadati</taxon>
        <taxon>Pseudomonadota</taxon>
        <taxon>Alphaproteobacteria</taxon>
        <taxon>Hyphomicrobiales</taxon>
        <taxon>Devosiaceae</taxon>
        <taxon>Devosia</taxon>
    </lineage>
</organism>